<reference evidence="2 3" key="1">
    <citation type="submission" date="2017-10" db="EMBL/GenBank/DDBJ databases">
        <title>Novel microbial diversity and functional potential in the marine mammal oral microbiome.</title>
        <authorList>
            <person name="Dudek N.K."/>
            <person name="Sun C.L."/>
            <person name="Burstein D."/>
            <person name="Kantor R.S."/>
            <person name="Aliaga Goltsman D.S."/>
            <person name="Bik E.M."/>
            <person name="Thomas B.C."/>
            <person name="Banfield J.F."/>
            <person name="Relman D.A."/>
        </authorList>
    </citation>
    <scope>NUCLEOTIDE SEQUENCE [LARGE SCALE GENOMIC DNA]</scope>
    <source>
        <strain evidence="2">DOLJORAL78_47_16</strain>
    </source>
</reference>
<dbReference type="Proteomes" id="UP000230821">
    <property type="component" value="Unassembled WGS sequence"/>
</dbReference>
<keyword evidence="1" id="KW-0472">Membrane</keyword>
<gene>
    <name evidence="2" type="ORF">CSA56_16365</name>
</gene>
<feature type="transmembrane region" description="Helical" evidence="1">
    <location>
        <begin position="16"/>
        <end position="37"/>
    </location>
</feature>
<dbReference type="EMBL" id="PDSK01000117">
    <property type="protein sequence ID" value="PIE32181.1"/>
    <property type="molecule type" value="Genomic_DNA"/>
</dbReference>
<organism evidence="2 3">
    <name type="scientific">candidate division KSB3 bacterium</name>
    <dbReference type="NCBI Taxonomy" id="2044937"/>
    <lineage>
        <taxon>Bacteria</taxon>
        <taxon>candidate division KSB3</taxon>
    </lineage>
</organism>
<evidence type="ECO:0000313" key="2">
    <source>
        <dbReference type="EMBL" id="PIE32181.1"/>
    </source>
</evidence>
<keyword evidence="1" id="KW-0812">Transmembrane</keyword>
<feature type="transmembrane region" description="Helical" evidence="1">
    <location>
        <begin position="82"/>
        <end position="106"/>
    </location>
</feature>
<sequence>MLPQLYNALTTYEGMYVFYLIPIVYFLVIVVNSLYSCITQKKSIGFQEIVALLAILIICADFIRYLYLFLSGTGKLLQPTGLFVKYAIGFLIWLWVIGYSYNVYFSRQTAGQFFNRRVTIMAILFVGSLVLGGIVIALS</sequence>
<evidence type="ECO:0000256" key="1">
    <source>
        <dbReference type="SAM" id="Phobius"/>
    </source>
</evidence>
<comment type="caution">
    <text evidence="2">The sequence shown here is derived from an EMBL/GenBank/DDBJ whole genome shotgun (WGS) entry which is preliminary data.</text>
</comment>
<evidence type="ECO:0000313" key="3">
    <source>
        <dbReference type="Proteomes" id="UP000230821"/>
    </source>
</evidence>
<feature type="transmembrane region" description="Helical" evidence="1">
    <location>
        <begin position="118"/>
        <end position="138"/>
    </location>
</feature>
<protein>
    <submittedName>
        <fullName evidence="2">Uncharacterized protein</fullName>
    </submittedName>
</protein>
<feature type="transmembrane region" description="Helical" evidence="1">
    <location>
        <begin position="49"/>
        <end position="70"/>
    </location>
</feature>
<accession>A0A2G6K938</accession>
<dbReference type="AlphaFoldDB" id="A0A2G6K938"/>
<name>A0A2G6K938_9BACT</name>
<keyword evidence="1" id="KW-1133">Transmembrane helix</keyword>
<proteinExistence type="predicted"/>